<evidence type="ECO:0000256" key="4">
    <source>
        <dbReference type="ARBA" id="ARBA00022729"/>
    </source>
</evidence>
<keyword evidence="5 8" id="KW-0378">Hydrolase</keyword>
<dbReference type="PRINTS" id="PR00724">
    <property type="entry name" value="CRBOXYPTASEC"/>
</dbReference>
<evidence type="ECO:0000256" key="1">
    <source>
        <dbReference type="ARBA" id="ARBA00009431"/>
    </source>
</evidence>
<dbReference type="Gene3D" id="3.40.50.1820">
    <property type="entry name" value="alpha/beta hydrolase"/>
    <property type="match status" value="1"/>
</dbReference>
<comment type="caution">
    <text evidence="8">The sequence shown here is derived from an EMBL/GenBank/DDBJ whole genome shotgun (WGS) entry which is preliminary data.</text>
</comment>
<keyword evidence="6" id="KW-0325">Glycoprotein</keyword>
<keyword evidence="3" id="KW-0645">Protease</keyword>
<feature type="signal peptide" evidence="7">
    <location>
        <begin position="1"/>
        <end position="25"/>
    </location>
</feature>
<dbReference type="InterPro" id="IPR029058">
    <property type="entry name" value="AB_hydrolase_fold"/>
</dbReference>
<protein>
    <submittedName>
        <fullName evidence="8">Alpha/Beta hydrolase protein</fullName>
    </submittedName>
</protein>
<dbReference type="GO" id="GO:0016787">
    <property type="term" value="F:hydrolase activity"/>
    <property type="evidence" value="ECO:0007669"/>
    <property type="project" value="UniProtKB-KW"/>
</dbReference>
<evidence type="ECO:0000313" key="9">
    <source>
        <dbReference type="Proteomes" id="UP001408356"/>
    </source>
</evidence>
<proteinExistence type="inferred from homology"/>
<keyword evidence="2" id="KW-0121">Carboxypeptidase</keyword>
<sequence>MVALSRLLGKSLAVFALGIASSATASVLQSRVTEGVEVAYSEPGICETTPGVKSYSGYITLPSTALQPYSQKLFFWFFESRHDPSNAPLSLWLQGGPGSPSIDQALGENGPCIAQADANSTVLNPWSWNNYANLLYIDQPVQTGFSYDVATPGVIDAITGDIYPNDTWADPLNYTAVSGTFSSQDSTKVVNTTAVAAEAIWEFLQVWMGEFEQYQREKISIWTQSYGGHYAPAIANLLQTRAESCSGDTLSISVDTVGIVSGFIDFLIQGESYPNFAINNTYGIQAYDVEVAESAAANWSMPGGCKEQVEACRALTPNGYRDQYGTNDTVTEACGNAFAFCWGYVYYAYDALSGRDPFDIGHLTPVSFPPPYAYGFLSQDWVLKALGAEVNYTQNNNPTANGYTATGDFAFGGFREDLASLLDSGVSVALINGDRDFRCNWVAGEAVSLAVEYEDQADFAAAGYAQIETNSSYVGGMVRQYGNFSFSRVFEAGHMIGWYQPETAYQIFTRTLLGQDVATGSVSLDETPDYATEGPASVFNITNEVPTPPPSECFILAYPLYALCTDEQLGALLEGTAVVENNVVARSYFAMDWPPE</sequence>
<comment type="similarity">
    <text evidence="1">Belongs to the peptidase S10 family.</text>
</comment>
<keyword evidence="9" id="KW-1185">Reference proteome</keyword>
<keyword evidence="4 7" id="KW-0732">Signal</keyword>
<accession>A0ABR2VHT7</accession>
<evidence type="ECO:0000313" key="8">
    <source>
        <dbReference type="EMBL" id="KAK9426502.1"/>
    </source>
</evidence>
<evidence type="ECO:0000256" key="5">
    <source>
        <dbReference type="ARBA" id="ARBA00022801"/>
    </source>
</evidence>
<reference evidence="8 9" key="1">
    <citation type="journal article" date="2024" name="J. Plant Pathol.">
        <title>Sequence and assembly of the genome of Seiridium unicorne, isolate CBS 538.82, causal agent of cypress canker disease.</title>
        <authorList>
            <person name="Scali E."/>
            <person name="Rocca G.D."/>
            <person name="Danti R."/>
            <person name="Garbelotto M."/>
            <person name="Barberini S."/>
            <person name="Baroncelli R."/>
            <person name="Emiliani G."/>
        </authorList>
    </citation>
    <scope>NUCLEOTIDE SEQUENCE [LARGE SCALE GENOMIC DNA]</scope>
    <source>
        <strain evidence="8 9">BM-138-508</strain>
    </source>
</reference>
<dbReference type="EMBL" id="JARVKF010000001">
    <property type="protein sequence ID" value="KAK9426502.1"/>
    <property type="molecule type" value="Genomic_DNA"/>
</dbReference>
<evidence type="ECO:0000256" key="2">
    <source>
        <dbReference type="ARBA" id="ARBA00022645"/>
    </source>
</evidence>
<name>A0ABR2VHT7_9PEZI</name>
<dbReference type="Proteomes" id="UP001408356">
    <property type="component" value="Unassembled WGS sequence"/>
</dbReference>
<dbReference type="InterPro" id="IPR001563">
    <property type="entry name" value="Peptidase_S10"/>
</dbReference>
<dbReference type="PANTHER" id="PTHR11802:SF189">
    <property type="entry name" value="CARBOXYPEPTIDASE"/>
    <property type="match status" value="1"/>
</dbReference>
<evidence type="ECO:0000256" key="6">
    <source>
        <dbReference type="ARBA" id="ARBA00023180"/>
    </source>
</evidence>
<organism evidence="8 9">
    <name type="scientific">Seiridium unicorne</name>
    <dbReference type="NCBI Taxonomy" id="138068"/>
    <lineage>
        <taxon>Eukaryota</taxon>
        <taxon>Fungi</taxon>
        <taxon>Dikarya</taxon>
        <taxon>Ascomycota</taxon>
        <taxon>Pezizomycotina</taxon>
        <taxon>Sordariomycetes</taxon>
        <taxon>Xylariomycetidae</taxon>
        <taxon>Amphisphaeriales</taxon>
        <taxon>Sporocadaceae</taxon>
        <taxon>Seiridium</taxon>
    </lineage>
</organism>
<dbReference type="PANTHER" id="PTHR11802">
    <property type="entry name" value="SERINE PROTEASE FAMILY S10 SERINE CARBOXYPEPTIDASE"/>
    <property type="match status" value="1"/>
</dbReference>
<dbReference type="SUPFAM" id="SSF53474">
    <property type="entry name" value="alpha/beta-Hydrolases"/>
    <property type="match status" value="1"/>
</dbReference>
<feature type="chain" id="PRO_5045162660" evidence="7">
    <location>
        <begin position="26"/>
        <end position="596"/>
    </location>
</feature>
<dbReference type="Pfam" id="PF00450">
    <property type="entry name" value="Peptidase_S10"/>
    <property type="match status" value="1"/>
</dbReference>
<gene>
    <name evidence="8" type="ORF">SUNI508_00029</name>
</gene>
<evidence type="ECO:0000256" key="7">
    <source>
        <dbReference type="SAM" id="SignalP"/>
    </source>
</evidence>
<evidence type="ECO:0000256" key="3">
    <source>
        <dbReference type="ARBA" id="ARBA00022670"/>
    </source>
</evidence>